<evidence type="ECO:0000256" key="1">
    <source>
        <dbReference type="SAM" id="Phobius"/>
    </source>
</evidence>
<evidence type="ECO:0000313" key="2">
    <source>
        <dbReference type="EMBL" id="CDO58755.1"/>
    </source>
</evidence>
<keyword evidence="1" id="KW-1133">Transmembrane helix</keyword>
<dbReference type="HOGENOM" id="CLU_2697785_0_0_5"/>
<dbReference type="RefSeq" id="WP_043949621.1">
    <property type="nucleotide sequence ID" value="NZ_HG966617.1"/>
</dbReference>
<protein>
    <submittedName>
        <fullName evidence="2">Uncharacterized protein</fullName>
    </submittedName>
</protein>
<gene>
    <name evidence="2" type="ORF">BN1012_Phect541</name>
</gene>
<accession>X5MKN8</accession>
<dbReference type="AlphaFoldDB" id="X5MKN8"/>
<dbReference type="Proteomes" id="UP000032160">
    <property type="component" value="Chromosome I"/>
</dbReference>
<organism evidence="2 3">
    <name type="scientific">Candidatus Phaeomarinibacter ectocarpi</name>
    <dbReference type="NCBI Taxonomy" id="1458461"/>
    <lineage>
        <taxon>Bacteria</taxon>
        <taxon>Pseudomonadati</taxon>
        <taxon>Pseudomonadota</taxon>
        <taxon>Alphaproteobacteria</taxon>
        <taxon>Hyphomicrobiales</taxon>
        <taxon>Parvibaculaceae</taxon>
        <taxon>Candidatus Phaeomarinibacter</taxon>
    </lineage>
</organism>
<dbReference type="STRING" id="1458461.BN1012_Phect541"/>
<keyword evidence="1" id="KW-0472">Membrane</keyword>
<name>X5MKN8_9HYPH</name>
<keyword evidence="3" id="KW-1185">Reference proteome</keyword>
<sequence>MLDFVLGRHGSYPRYAAVIASVLALYLFAGFNVAKFVFTGEAWAFGMSAVLVFVASAIGFAAMHIVSMRQLDG</sequence>
<proteinExistence type="predicted"/>
<dbReference type="KEGG" id="pect:BN1012_Phect541"/>
<reference evidence="2 3" key="1">
    <citation type="journal article" date="2014" name="Front. Genet.">
        <title>Genome and metabolic network of "Candidatus Phaeomarinobacter ectocarpi" Ec32, a new candidate genus of Alphaproteobacteria frequently associated with brown algae.</title>
        <authorList>
            <person name="Dittami S.M."/>
            <person name="Barbeyron T."/>
            <person name="Boyen C."/>
            <person name="Cambefort J."/>
            <person name="Collet G."/>
            <person name="Delage L."/>
            <person name="Gobet A."/>
            <person name="Groisillier A."/>
            <person name="Leblanc C."/>
            <person name="Michel G."/>
            <person name="Scornet D."/>
            <person name="Siegel A."/>
            <person name="Tapia J.E."/>
            <person name="Tonon T."/>
        </authorList>
    </citation>
    <scope>NUCLEOTIDE SEQUENCE [LARGE SCALE GENOMIC DNA]</scope>
    <source>
        <strain evidence="2 3">Ec32</strain>
    </source>
</reference>
<feature type="transmembrane region" description="Helical" evidence="1">
    <location>
        <begin position="43"/>
        <end position="66"/>
    </location>
</feature>
<evidence type="ECO:0000313" key="3">
    <source>
        <dbReference type="Proteomes" id="UP000032160"/>
    </source>
</evidence>
<dbReference type="EMBL" id="HG966617">
    <property type="protein sequence ID" value="CDO58755.1"/>
    <property type="molecule type" value="Genomic_DNA"/>
</dbReference>
<feature type="transmembrane region" description="Helical" evidence="1">
    <location>
        <begin position="12"/>
        <end position="31"/>
    </location>
</feature>
<keyword evidence="1" id="KW-0812">Transmembrane</keyword>